<sequence length="78" mass="9034">MGVVGIGIIYFLSYYIISASPIRGSLILCVISLTYYKSDQSLCPLCLEWFVPLTHRRYRILEYILTTEPIRKDIFPLS</sequence>
<evidence type="ECO:0000313" key="2">
    <source>
        <dbReference type="EMBL" id="GCA69891.1"/>
    </source>
</evidence>
<keyword evidence="1" id="KW-0812">Transmembrane</keyword>
<dbReference type="Proteomes" id="UP000323569">
    <property type="component" value="Unassembled WGS sequence"/>
</dbReference>
<evidence type="ECO:0000313" key="3">
    <source>
        <dbReference type="Proteomes" id="UP000323569"/>
    </source>
</evidence>
<keyword evidence="1" id="KW-0472">Membrane</keyword>
<proteinExistence type="predicted"/>
<dbReference type="AlphaFoldDB" id="A0A5A5R9L6"/>
<reference evidence="2 3" key="1">
    <citation type="submission" date="2018-09" db="EMBL/GenBank/DDBJ databases">
        <title>Evolutionary history of phycoerythrin pigmentation in the water bloom-forming cyanobacterium Microcystis aeruginosa.</title>
        <authorList>
            <person name="Tanabe Y."/>
            <person name="Tanabe Y."/>
            <person name="Yamaguchi H."/>
        </authorList>
    </citation>
    <scope>NUCLEOTIDE SEQUENCE [LARGE SCALE GENOMIC DNA]</scope>
    <source>
        <strain evidence="2 3">NIES-2519</strain>
    </source>
</reference>
<keyword evidence="1" id="KW-1133">Transmembrane helix</keyword>
<name>A0A5A5R9L6_MICAE</name>
<evidence type="ECO:0000256" key="1">
    <source>
        <dbReference type="SAM" id="Phobius"/>
    </source>
</evidence>
<gene>
    <name evidence="2" type="ORF">MiYa_01423</name>
</gene>
<dbReference type="EMBL" id="BHVO01000017">
    <property type="protein sequence ID" value="GCA69891.1"/>
    <property type="molecule type" value="Genomic_DNA"/>
</dbReference>
<protein>
    <submittedName>
        <fullName evidence="2">Uncharacterized protein</fullName>
    </submittedName>
</protein>
<feature type="transmembrane region" description="Helical" evidence="1">
    <location>
        <begin position="12"/>
        <end position="36"/>
    </location>
</feature>
<comment type="caution">
    <text evidence="2">The sequence shown here is derived from an EMBL/GenBank/DDBJ whole genome shotgun (WGS) entry which is preliminary data.</text>
</comment>
<accession>A0A5A5R9L6</accession>
<organism evidence="2 3">
    <name type="scientific">Microcystis aeruginosa NIES-2519</name>
    <dbReference type="NCBI Taxonomy" id="2303981"/>
    <lineage>
        <taxon>Bacteria</taxon>
        <taxon>Bacillati</taxon>
        <taxon>Cyanobacteriota</taxon>
        <taxon>Cyanophyceae</taxon>
        <taxon>Oscillatoriophycideae</taxon>
        <taxon>Chroococcales</taxon>
        <taxon>Microcystaceae</taxon>
        <taxon>Microcystis</taxon>
    </lineage>
</organism>